<evidence type="ECO:0000313" key="2">
    <source>
        <dbReference type="EMBL" id="OEL20973.1"/>
    </source>
</evidence>
<feature type="non-terminal residue" evidence="2">
    <location>
        <position position="240"/>
    </location>
</feature>
<protein>
    <recommendedName>
        <fullName evidence="1">KIB1-4 beta-propeller domain-containing protein</fullName>
    </recommendedName>
</protein>
<name>A0A1E5V733_9POAL</name>
<evidence type="ECO:0000259" key="1">
    <source>
        <dbReference type="Pfam" id="PF03478"/>
    </source>
</evidence>
<keyword evidence="3" id="KW-1185">Reference proteome</keyword>
<dbReference type="Pfam" id="PF03478">
    <property type="entry name" value="Beta-prop_KIB1-4"/>
    <property type="match status" value="1"/>
</dbReference>
<organism evidence="2 3">
    <name type="scientific">Dichanthelium oligosanthes</name>
    <dbReference type="NCBI Taxonomy" id="888268"/>
    <lineage>
        <taxon>Eukaryota</taxon>
        <taxon>Viridiplantae</taxon>
        <taxon>Streptophyta</taxon>
        <taxon>Embryophyta</taxon>
        <taxon>Tracheophyta</taxon>
        <taxon>Spermatophyta</taxon>
        <taxon>Magnoliopsida</taxon>
        <taxon>Liliopsida</taxon>
        <taxon>Poales</taxon>
        <taxon>Poaceae</taxon>
        <taxon>PACMAD clade</taxon>
        <taxon>Panicoideae</taxon>
        <taxon>Panicodae</taxon>
        <taxon>Paniceae</taxon>
        <taxon>Dichantheliinae</taxon>
        <taxon>Dichanthelium</taxon>
    </lineage>
</organism>
<comment type="caution">
    <text evidence="2">The sequence shown here is derived from an EMBL/GenBank/DDBJ whole genome shotgun (WGS) entry which is preliminary data.</text>
</comment>
<dbReference type="AlphaFoldDB" id="A0A1E5V733"/>
<dbReference type="OrthoDB" id="619541at2759"/>
<sequence>MHVPVLEGRRTRLTGSGAGLLIGVDCEDELSAMLVNPLTRDSSALPPLPDWWRVSFTYGFVTGPKVSGEEDVFVVIYSLWWPIGQERLYFVALWRCGDPGGWATIPSQKFFSMMPQYRRRLTEHGPKVLQDELAAAAGSVNGDKALVPGMESAYLIEHEGQVSFFSRHEIYTAGLPRVTFELHDVLGDNWASLVNWVHAPELRDKILLKSRGDTSCYVLTASDDLVGLGLSKNCIYFLSH</sequence>
<accession>A0A1E5V733</accession>
<dbReference type="EMBL" id="LWDX02049076">
    <property type="protein sequence ID" value="OEL20973.1"/>
    <property type="molecule type" value="Genomic_DNA"/>
</dbReference>
<feature type="domain" description="KIB1-4 beta-propeller" evidence="1">
    <location>
        <begin position="7"/>
        <end position="238"/>
    </location>
</feature>
<proteinExistence type="predicted"/>
<reference evidence="2 3" key="1">
    <citation type="submission" date="2016-09" db="EMBL/GenBank/DDBJ databases">
        <title>The draft genome of Dichanthelium oligosanthes: A C3 panicoid grass species.</title>
        <authorList>
            <person name="Studer A.J."/>
            <person name="Schnable J.C."/>
            <person name="Brutnell T.P."/>
        </authorList>
    </citation>
    <scope>NUCLEOTIDE SEQUENCE [LARGE SCALE GENOMIC DNA]</scope>
    <source>
        <strain evidence="3">cv. Kellogg 1175</strain>
        <tissue evidence="2">Leaf</tissue>
    </source>
</reference>
<dbReference type="InterPro" id="IPR005174">
    <property type="entry name" value="KIB1-4_b-propeller"/>
</dbReference>
<gene>
    <name evidence="2" type="ORF">BAE44_0018008</name>
</gene>
<dbReference type="Proteomes" id="UP000095767">
    <property type="component" value="Unassembled WGS sequence"/>
</dbReference>
<evidence type="ECO:0000313" key="3">
    <source>
        <dbReference type="Proteomes" id="UP000095767"/>
    </source>
</evidence>